<feature type="compositionally biased region" description="Polar residues" evidence="1">
    <location>
        <begin position="118"/>
        <end position="136"/>
    </location>
</feature>
<gene>
    <name evidence="2" type="ORF">CBOVIS_LOCUS4658</name>
</gene>
<dbReference type="Proteomes" id="UP000494206">
    <property type="component" value="Unassembled WGS sequence"/>
</dbReference>
<feature type="compositionally biased region" description="Basic and acidic residues" evidence="1">
    <location>
        <begin position="36"/>
        <end position="45"/>
    </location>
</feature>
<feature type="compositionally biased region" description="Polar residues" evidence="1">
    <location>
        <begin position="167"/>
        <end position="176"/>
    </location>
</feature>
<organism evidence="2 3">
    <name type="scientific">Caenorhabditis bovis</name>
    <dbReference type="NCBI Taxonomy" id="2654633"/>
    <lineage>
        <taxon>Eukaryota</taxon>
        <taxon>Metazoa</taxon>
        <taxon>Ecdysozoa</taxon>
        <taxon>Nematoda</taxon>
        <taxon>Chromadorea</taxon>
        <taxon>Rhabditida</taxon>
        <taxon>Rhabditina</taxon>
        <taxon>Rhabditomorpha</taxon>
        <taxon>Rhabditoidea</taxon>
        <taxon>Rhabditidae</taxon>
        <taxon>Peloderinae</taxon>
        <taxon>Caenorhabditis</taxon>
    </lineage>
</organism>
<proteinExistence type="predicted"/>
<keyword evidence="3" id="KW-1185">Reference proteome</keyword>
<evidence type="ECO:0000313" key="2">
    <source>
        <dbReference type="EMBL" id="CAB3401979.1"/>
    </source>
</evidence>
<evidence type="ECO:0000256" key="1">
    <source>
        <dbReference type="SAM" id="MobiDB-lite"/>
    </source>
</evidence>
<accession>A0A8S1EP53</accession>
<feature type="region of interest" description="Disordered" evidence="1">
    <location>
        <begin position="25"/>
        <end position="48"/>
    </location>
</feature>
<feature type="region of interest" description="Disordered" evidence="1">
    <location>
        <begin position="118"/>
        <end position="184"/>
    </location>
</feature>
<name>A0A8S1EP53_9PELO</name>
<dbReference type="EMBL" id="CADEPM010000003">
    <property type="protein sequence ID" value="CAB3401979.1"/>
    <property type="molecule type" value="Genomic_DNA"/>
</dbReference>
<comment type="caution">
    <text evidence="2">The sequence shown here is derived from an EMBL/GenBank/DDBJ whole genome shotgun (WGS) entry which is preliminary data.</text>
</comment>
<sequence>MRGGIQNSKSSPNIARPAHLVFPEDCIGQLRPRTGSLDDEKKSDDPTIGFFTPRATVKEKTPVFNIPSIVVEHNADSPREEILNADEYETRNIKSSSNYDSVSDILDAVKQRLRKISNVTPSMRPPASNSRENASEGSLGDGKIQFALSQTPPVSYERGSAGLAANHSHQQPTLSPVIQCFSKE</sequence>
<dbReference type="AlphaFoldDB" id="A0A8S1EP53"/>
<dbReference type="OrthoDB" id="5877302at2759"/>
<evidence type="ECO:0000313" key="3">
    <source>
        <dbReference type="Proteomes" id="UP000494206"/>
    </source>
</evidence>
<reference evidence="2 3" key="1">
    <citation type="submission" date="2020-04" db="EMBL/GenBank/DDBJ databases">
        <authorList>
            <person name="Laetsch R D."/>
            <person name="Stevens L."/>
            <person name="Kumar S."/>
            <person name="Blaxter L. M."/>
        </authorList>
    </citation>
    <scope>NUCLEOTIDE SEQUENCE [LARGE SCALE GENOMIC DNA]</scope>
</reference>
<protein>
    <submittedName>
        <fullName evidence="2">Uncharacterized protein</fullName>
    </submittedName>
</protein>